<organism evidence="2 3">
    <name type="scientific">Aquipseudomonas alcaligenes</name>
    <name type="common">Pseudomonas alcaligenes</name>
    <dbReference type="NCBI Taxonomy" id="43263"/>
    <lineage>
        <taxon>Bacteria</taxon>
        <taxon>Pseudomonadati</taxon>
        <taxon>Pseudomonadota</taxon>
        <taxon>Gammaproteobacteria</taxon>
        <taxon>Pseudomonadales</taxon>
        <taxon>Pseudomonadaceae</taxon>
        <taxon>Aquipseudomonas</taxon>
    </lineage>
</organism>
<name>A0A1N6QC86_AQUAC</name>
<feature type="region of interest" description="Disordered" evidence="1">
    <location>
        <begin position="22"/>
        <end position="43"/>
    </location>
</feature>
<dbReference type="Proteomes" id="UP000185841">
    <property type="component" value="Unassembled WGS sequence"/>
</dbReference>
<accession>A0A1N6QC86</accession>
<evidence type="ECO:0000313" key="2">
    <source>
        <dbReference type="EMBL" id="SIQ14194.1"/>
    </source>
</evidence>
<dbReference type="EMBL" id="FTMP01000002">
    <property type="protein sequence ID" value="SIQ14194.1"/>
    <property type="molecule type" value="Genomic_DNA"/>
</dbReference>
<gene>
    <name evidence="2" type="ORF">SAMN05878282_102368</name>
</gene>
<reference evidence="2 3" key="1">
    <citation type="submission" date="2017-01" db="EMBL/GenBank/DDBJ databases">
        <authorList>
            <person name="Mah S.A."/>
            <person name="Swanson W.J."/>
            <person name="Moy G.W."/>
            <person name="Vacquier V.D."/>
        </authorList>
    </citation>
    <scope>NUCLEOTIDE SEQUENCE [LARGE SCALE GENOMIC DNA]</scope>
    <source>
        <strain evidence="2 3">RU36E</strain>
    </source>
</reference>
<sequence>MGLISAKLRLWLFRLCQSRSGQCLEQTKQSTRTTPSPSGRGRG</sequence>
<feature type="compositionally biased region" description="Polar residues" evidence="1">
    <location>
        <begin position="22"/>
        <end position="37"/>
    </location>
</feature>
<proteinExistence type="predicted"/>
<evidence type="ECO:0000256" key="1">
    <source>
        <dbReference type="SAM" id="MobiDB-lite"/>
    </source>
</evidence>
<protein>
    <submittedName>
        <fullName evidence="2">Uncharacterized protein</fullName>
    </submittedName>
</protein>
<evidence type="ECO:0000313" key="3">
    <source>
        <dbReference type="Proteomes" id="UP000185841"/>
    </source>
</evidence>
<dbReference type="AlphaFoldDB" id="A0A1N6QC86"/>